<dbReference type="OrthoDB" id="1747252at2759"/>
<sequence>MTISDAAAVLRAVEVATPWSAYELHVVTRFVKGQPAPRGRISLPRDPRTKEEKVLVFAEGKQAEAATKIGASFVGGGELIDDARLNFTTTGTSVLSGKIEPTKVICTPALLPTITPKLSRFLGPKGLMPAVRRGTVTDDVAGAIKQARGMLEWKGDRQGVVRTPIGRINFPVEDLEKNIRTFLQAVKAATAEKDDLSVKRKVAASSILQVHLSSTQGPGIQISDI</sequence>
<name>A0A067MH24_BOTB1</name>
<protein>
    <recommendedName>
        <fullName evidence="6">Ribosomal protein</fullName>
    </recommendedName>
</protein>
<dbReference type="SUPFAM" id="SSF56808">
    <property type="entry name" value="Ribosomal protein L1"/>
    <property type="match status" value="1"/>
</dbReference>
<keyword evidence="2" id="KW-0689">Ribosomal protein</keyword>
<dbReference type="FunCoup" id="A0A067MH24">
    <property type="interactions" value="129"/>
</dbReference>
<dbReference type="InterPro" id="IPR023674">
    <property type="entry name" value="Ribosomal_uL1-like"/>
</dbReference>
<organism evidence="4 5">
    <name type="scientific">Botryobasidium botryosum (strain FD-172 SS1)</name>
    <dbReference type="NCBI Taxonomy" id="930990"/>
    <lineage>
        <taxon>Eukaryota</taxon>
        <taxon>Fungi</taxon>
        <taxon>Dikarya</taxon>
        <taxon>Basidiomycota</taxon>
        <taxon>Agaricomycotina</taxon>
        <taxon>Agaricomycetes</taxon>
        <taxon>Cantharellales</taxon>
        <taxon>Botryobasidiaceae</taxon>
        <taxon>Botryobasidium</taxon>
    </lineage>
</organism>
<evidence type="ECO:0000256" key="1">
    <source>
        <dbReference type="ARBA" id="ARBA00010531"/>
    </source>
</evidence>
<dbReference type="Proteomes" id="UP000027195">
    <property type="component" value="Unassembled WGS sequence"/>
</dbReference>
<dbReference type="GO" id="GO:0005762">
    <property type="term" value="C:mitochondrial large ribosomal subunit"/>
    <property type="evidence" value="ECO:0007669"/>
    <property type="project" value="TreeGrafter"/>
</dbReference>
<dbReference type="HOGENOM" id="CLU_062853_0_1_1"/>
<evidence type="ECO:0000313" key="4">
    <source>
        <dbReference type="EMBL" id="KDQ14020.1"/>
    </source>
</evidence>
<dbReference type="CDD" id="cd00403">
    <property type="entry name" value="Ribosomal_L1"/>
    <property type="match status" value="1"/>
</dbReference>
<dbReference type="PIRSF" id="PIRSF002155">
    <property type="entry name" value="Ribosomal_L1"/>
    <property type="match status" value="1"/>
</dbReference>
<reference evidence="5" key="1">
    <citation type="journal article" date="2014" name="Proc. Natl. Acad. Sci. U.S.A.">
        <title>Extensive sampling of basidiomycete genomes demonstrates inadequacy of the white-rot/brown-rot paradigm for wood decay fungi.</title>
        <authorList>
            <person name="Riley R."/>
            <person name="Salamov A.A."/>
            <person name="Brown D.W."/>
            <person name="Nagy L.G."/>
            <person name="Floudas D."/>
            <person name="Held B.W."/>
            <person name="Levasseur A."/>
            <person name="Lombard V."/>
            <person name="Morin E."/>
            <person name="Otillar R."/>
            <person name="Lindquist E.A."/>
            <person name="Sun H."/>
            <person name="LaButti K.M."/>
            <person name="Schmutz J."/>
            <person name="Jabbour D."/>
            <person name="Luo H."/>
            <person name="Baker S.E."/>
            <person name="Pisabarro A.G."/>
            <person name="Walton J.D."/>
            <person name="Blanchette R.A."/>
            <person name="Henrissat B."/>
            <person name="Martin F."/>
            <person name="Cullen D."/>
            <person name="Hibbett D.S."/>
            <person name="Grigoriev I.V."/>
        </authorList>
    </citation>
    <scope>NUCLEOTIDE SEQUENCE [LARGE SCALE GENOMIC DNA]</scope>
    <source>
        <strain evidence="5">FD-172 SS1</strain>
    </source>
</reference>
<dbReference type="EMBL" id="KL198040">
    <property type="protein sequence ID" value="KDQ14020.1"/>
    <property type="molecule type" value="Genomic_DNA"/>
</dbReference>
<dbReference type="InParanoid" id="A0A067MH24"/>
<dbReference type="InterPro" id="IPR016095">
    <property type="entry name" value="Ribosomal_uL1_3-a/b-sand"/>
</dbReference>
<dbReference type="GO" id="GO:0006412">
    <property type="term" value="P:translation"/>
    <property type="evidence" value="ECO:0007669"/>
    <property type="project" value="InterPro"/>
</dbReference>
<evidence type="ECO:0000313" key="5">
    <source>
        <dbReference type="Proteomes" id="UP000027195"/>
    </source>
</evidence>
<dbReference type="InterPro" id="IPR028364">
    <property type="entry name" value="Ribosomal_uL1/biogenesis"/>
</dbReference>
<evidence type="ECO:0000256" key="3">
    <source>
        <dbReference type="ARBA" id="ARBA00023274"/>
    </source>
</evidence>
<accession>A0A067MH24</accession>
<dbReference type="GO" id="GO:0003735">
    <property type="term" value="F:structural constituent of ribosome"/>
    <property type="evidence" value="ECO:0007669"/>
    <property type="project" value="InterPro"/>
</dbReference>
<dbReference type="Pfam" id="PF00687">
    <property type="entry name" value="Ribosomal_L1"/>
    <property type="match status" value="1"/>
</dbReference>
<dbReference type="GO" id="GO:0003723">
    <property type="term" value="F:RNA binding"/>
    <property type="evidence" value="ECO:0007669"/>
    <property type="project" value="InterPro"/>
</dbReference>
<proteinExistence type="inferred from homology"/>
<gene>
    <name evidence="4" type="ORF">BOTBODRAFT_44928</name>
</gene>
<dbReference type="AlphaFoldDB" id="A0A067MH24"/>
<dbReference type="Gene3D" id="3.30.190.20">
    <property type="match status" value="1"/>
</dbReference>
<dbReference type="InterPro" id="IPR002143">
    <property type="entry name" value="Ribosomal_uL1"/>
</dbReference>
<keyword evidence="5" id="KW-1185">Reference proteome</keyword>
<dbReference type="STRING" id="930990.A0A067MH24"/>
<dbReference type="PANTHER" id="PTHR36427">
    <property type="entry name" value="54S RIBOSOMAL PROTEIN L1, MITOCHONDRIAL"/>
    <property type="match status" value="1"/>
</dbReference>
<dbReference type="Gene3D" id="3.40.50.790">
    <property type="match status" value="1"/>
</dbReference>
<evidence type="ECO:0000256" key="2">
    <source>
        <dbReference type="ARBA" id="ARBA00022980"/>
    </source>
</evidence>
<dbReference type="PANTHER" id="PTHR36427:SF3">
    <property type="entry name" value="LARGE RIBOSOMAL SUBUNIT PROTEIN UL1M"/>
    <property type="match status" value="1"/>
</dbReference>
<keyword evidence="3" id="KW-0687">Ribonucleoprotein</keyword>
<evidence type="ECO:0008006" key="6">
    <source>
        <dbReference type="Google" id="ProtNLM"/>
    </source>
</evidence>
<comment type="similarity">
    <text evidence="1">Belongs to the universal ribosomal protein uL1 family.</text>
</comment>